<feature type="domain" description="Aminopeptidase N-like N-terminal" evidence="14">
    <location>
        <begin position="14"/>
        <end position="207"/>
    </location>
</feature>
<dbReference type="GO" id="GO:0008270">
    <property type="term" value="F:zinc ion binding"/>
    <property type="evidence" value="ECO:0007669"/>
    <property type="project" value="UniProtKB-UniRule"/>
</dbReference>
<comment type="similarity">
    <text evidence="1 11">Belongs to the peptidase M1 family.</text>
</comment>
<evidence type="ECO:0000259" key="12">
    <source>
        <dbReference type="Pfam" id="PF01433"/>
    </source>
</evidence>
<evidence type="ECO:0000256" key="8">
    <source>
        <dbReference type="PIRSR" id="PIRSR634016-1"/>
    </source>
</evidence>
<dbReference type="PANTHER" id="PTHR11533:SF171">
    <property type="entry name" value="AMINOPEPTIDASE"/>
    <property type="match status" value="1"/>
</dbReference>
<feature type="binding site" evidence="9">
    <location>
        <position position="323"/>
    </location>
    <ligand>
        <name>Zn(2+)</name>
        <dbReference type="ChEBI" id="CHEBI:29105"/>
        <note>catalytic</note>
    </ligand>
</feature>
<dbReference type="EC" id="3.4.11.-" evidence="11"/>
<evidence type="ECO:0000256" key="3">
    <source>
        <dbReference type="ARBA" id="ARBA00022670"/>
    </source>
</evidence>
<keyword evidence="7 11" id="KW-0482">Metalloprotease</keyword>
<proteinExistence type="inferred from homology"/>
<evidence type="ECO:0000256" key="10">
    <source>
        <dbReference type="PIRSR" id="PIRSR634016-4"/>
    </source>
</evidence>
<evidence type="ECO:0000256" key="1">
    <source>
        <dbReference type="ARBA" id="ARBA00010136"/>
    </source>
</evidence>
<evidence type="ECO:0000259" key="14">
    <source>
        <dbReference type="Pfam" id="PF17900"/>
    </source>
</evidence>
<dbReference type="FunFam" id="1.10.390.10:FF:000001">
    <property type="entry name" value="Aminopeptidase"/>
    <property type="match status" value="1"/>
</dbReference>
<dbReference type="PANTHER" id="PTHR11533">
    <property type="entry name" value="PROTEASE M1 ZINC METALLOPROTEASE"/>
    <property type="match status" value="1"/>
</dbReference>
<dbReference type="GO" id="GO:0070006">
    <property type="term" value="F:metalloaminopeptidase activity"/>
    <property type="evidence" value="ECO:0007669"/>
    <property type="project" value="TreeGrafter"/>
</dbReference>
<evidence type="ECO:0000256" key="9">
    <source>
        <dbReference type="PIRSR" id="PIRSR634016-3"/>
    </source>
</evidence>
<dbReference type="Pfam" id="PF01433">
    <property type="entry name" value="Peptidase_M1"/>
    <property type="match status" value="1"/>
</dbReference>
<name>A0AA39QUR9_9LECA</name>
<reference evidence="15" key="1">
    <citation type="submission" date="2023-03" db="EMBL/GenBank/DDBJ databases">
        <title>Complete genome of Cladonia borealis.</title>
        <authorList>
            <person name="Park H."/>
        </authorList>
    </citation>
    <scope>NUCLEOTIDE SEQUENCE</scope>
    <source>
        <strain evidence="15">ANT050790</strain>
    </source>
</reference>
<evidence type="ECO:0000259" key="13">
    <source>
        <dbReference type="Pfam" id="PF11838"/>
    </source>
</evidence>
<keyword evidence="6 9" id="KW-0862">Zinc</keyword>
<dbReference type="GO" id="GO:0042277">
    <property type="term" value="F:peptide binding"/>
    <property type="evidence" value="ECO:0007669"/>
    <property type="project" value="TreeGrafter"/>
</dbReference>
<keyword evidence="2 11" id="KW-0031">Aminopeptidase</keyword>
<dbReference type="Gene3D" id="1.10.390.10">
    <property type="entry name" value="Neutral Protease Domain 2"/>
    <property type="match status" value="1"/>
</dbReference>
<feature type="binding site" evidence="9">
    <location>
        <position position="319"/>
    </location>
    <ligand>
        <name>Zn(2+)</name>
        <dbReference type="ChEBI" id="CHEBI:29105"/>
        <note>catalytic</note>
    </ligand>
</feature>
<keyword evidence="3 11" id="KW-0645">Protease</keyword>
<feature type="active site" description="Proton acceptor" evidence="8">
    <location>
        <position position="320"/>
    </location>
</feature>
<evidence type="ECO:0000313" key="16">
    <source>
        <dbReference type="Proteomes" id="UP001166286"/>
    </source>
</evidence>
<evidence type="ECO:0000256" key="4">
    <source>
        <dbReference type="ARBA" id="ARBA00022723"/>
    </source>
</evidence>
<keyword evidence="16" id="KW-1185">Reference proteome</keyword>
<dbReference type="PRINTS" id="PR00756">
    <property type="entry name" value="ALADIPTASE"/>
</dbReference>
<dbReference type="EMBL" id="JAFEKC020000021">
    <property type="protein sequence ID" value="KAK0508236.1"/>
    <property type="molecule type" value="Genomic_DNA"/>
</dbReference>
<keyword evidence="5 11" id="KW-0378">Hydrolase</keyword>
<dbReference type="Pfam" id="PF17900">
    <property type="entry name" value="Peptidase_M1_N"/>
    <property type="match status" value="1"/>
</dbReference>
<gene>
    <name evidence="15" type="ORF">JMJ35_009320</name>
</gene>
<evidence type="ECO:0000256" key="6">
    <source>
        <dbReference type="ARBA" id="ARBA00022833"/>
    </source>
</evidence>
<comment type="cofactor">
    <cofactor evidence="9 11">
        <name>Zn(2+)</name>
        <dbReference type="ChEBI" id="CHEBI:29105"/>
    </cofactor>
    <text evidence="9 11">Binds 1 zinc ion per subunit.</text>
</comment>
<dbReference type="Proteomes" id="UP001166286">
    <property type="component" value="Unassembled WGS sequence"/>
</dbReference>
<dbReference type="FunFam" id="2.60.40.1730:FF:000002">
    <property type="entry name" value="Aminopeptidase"/>
    <property type="match status" value="1"/>
</dbReference>
<evidence type="ECO:0000256" key="2">
    <source>
        <dbReference type="ARBA" id="ARBA00022438"/>
    </source>
</evidence>
<dbReference type="GO" id="GO:0005737">
    <property type="term" value="C:cytoplasm"/>
    <property type="evidence" value="ECO:0007669"/>
    <property type="project" value="TreeGrafter"/>
</dbReference>
<feature type="domain" description="Peptidase M1 membrane alanine aminopeptidase" evidence="12">
    <location>
        <begin position="247"/>
        <end position="464"/>
    </location>
</feature>
<evidence type="ECO:0000256" key="11">
    <source>
        <dbReference type="RuleBase" id="RU364040"/>
    </source>
</evidence>
<dbReference type="InterPro" id="IPR034016">
    <property type="entry name" value="M1_APN-typ"/>
</dbReference>
<dbReference type="Pfam" id="PF11838">
    <property type="entry name" value="ERAP1_C"/>
    <property type="match status" value="1"/>
</dbReference>
<organism evidence="15 16">
    <name type="scientific">Cladonia borealis</name>
    <dbReference type="NCBI Taxonomy" id="184061"/>
    <lineage>
        <taxon>Eukaryota</taxon>
        <taxon>Fungi</taxon>
        <taxon>Dikarya</taxon>
        <taxon>Ascomycota</taxon>
        <taxon>Pezizomycotina</taxon>
        <taxon>Lecanoromycetes</taxon>
        <taxon>OSLEUM clade</taxon>
        <taxon>Lecanoromycetidae</taxon>
        <taxon>Lecanorales</taxon>
        <taxon>Lecanorineae</taxon>
        <taxon>Cladoniaceae</taxon>
        <taxon>Cladonia</taxon>
    </lineage>
</organism>
<dbReference type="InterPro" id="IPR001930">
    <property type="entry name" value="Peptidase_M1"/>
</dbReference>
<protein>
    <recommendedName>
        <fullName evidence="11">Aminopeptidase</fullName>
        <ecNumber evidence="11">3.4.11.-</ecNumber>
    </recommendedName>
</protein>
<evidence type="ECO:0000313" key="15">
    <source>
        <dbReference type="EMBL" id="KAK0508236.1"/>
    </source>
</evidence>
<dbReference type="FunFam" id="1.25.50.20:FF:000002">
    <property type="entry name" value="Aminopeptidase"/>
    <property type="match status" value="1"/>
</dbReference>
<feature type="site" description="Transition state stabilizer" evidence="10">
    <location>
        <position position="405"/>
    </location>
</feature>
<dbReference type="GO" id="GO:0016020">
    <property type="term" value="C:membrane"/>
    <property type="evidence" value="ECO:0007669"/>
    <property type="project" value="TreeGrafter"/>
</dbReference>
<sequence>MATSDRDVLPDSVKPIHYALDLFDLELGGGFSFGGRVKIELDVLNPVKEITLNAHQLSIVSAEVSGGKTASSIMYDEKSQRVTLTFPEEVTSAPHKAVLQIQYKGTMNNSMAGFYRSRYKPVVTPAKSVATDGESHCMFSTQFETADARRAFPCFDEPNLKATFEVSIEIPEDQIALSNTPEKAVKTSKNGRKVVSFERTPRMSTYLVAWAFGDFEYVEDFTRRTYNGKNIPVRVYTTRGLKEHGRFALENCHRIVDYFSKIFKIDYPLPKIDLLAVHEFSHNAMENWGLITYRTTAVLFDEQQSDAKYKNRVAYVVAHELAHQWFGNLVTMDWWNELWLNEGFATWVGWLAVDHLYPDHQVWQTFVQEAMQTAFSLDSLRASHAVEVPVKDALEVEQIFDAISYLKGSSAIRMLSGHIGIDIFLEGVAAYLELHKYGNATTDDLWAALSEASGKNVKEFMDPWIRKIGFPVLTVAEEPGQIGVRQSRFLSTGDVKPEDDKVLWWVPLGLKTNVQSTGAATAALTVKEETLRNIDETFYKFNTDQAGFYRTNYPPARLETIGVERHKLSPEDKVGLVADAAALAVAGQATTAGFLSLVEKFKDESNKAVWSQIISSLENIRSIFADNKALVTGLRVFTVRLVAPATEKIGWEFAPNEDYLTGQLRALLLSTAGSAGHEKTVAEAQDRFEAYQSGERSAIHPSLRRAVFSIVIHEGGEPAYKAVQEEYLTTTSIDGKETCLIALGKVQITDLVNSFLDFQFSDKVAIQDLHTGSISLAENSKVRNELWKYIKENWTAVHKKLSANISTTNNYFKKTLSKFASHEIEKDIAAFFKDKDTKGYDRGIIEVLDTVRANASYKERDEQLVLEWLEAHGYT</sequence>
<dbReference type="InterPro" id="IPR027268">
    <property type="entry name" value="Peptidase_M4/M1_CTD_sf"/>
</dbReference>
<dbReference type="InterPro" id="IPR014782">
    <property type="entry name" value="Peptidase_M1_dom"/>
</dbReference>
<dbReference type="InterPro" id="IPR045357">
    <property type="entry name" value="Aminopeptidase_N-like_N"/>
</dbReference>
<dbReference type="FunFam" id="2.60.40.1910:FF:000004">
    <property type="entry name" value="Aminopeptidase"/>
    <property type="match status" value="1"/>
</dbReference>
<dbReference type="SUPFAM" id="SSF55486">
    <property type="entry name" value="Metalloproteases ('zincins'), catalytic domain"/>
    <property type="match status" value="1"/>
</dbReference>
<feature type="domain" description="ERAP1-like C-terminal" evidence="13">
    <location>
        <begin position="538"/>
        <end position="853"/>
    </location>
</feature>
<evidence type="ECO:0000256" key="5">
    <source>
        <dbReference type="ARBA" id="ARBA00022801"/>
    </source>
</evidence>
<dbReference type="InterPro" id="IPR024571">
    <property type="entry name" value="ERAP1-like_C_dom"/>
</dbReference>
<dbReference type="Gene3D" id="2.60.40.1730">
    <property type="entry name" value="tricorn interacting facor f3 domain"/>
    <property type="match status" value="1"/>
</dbReference>
<dbReference type="AlphaFoldDB" id="A0AA39QUR9"/>
<dbReference type="GO" id="GO:0006508">
    <property type="term" value="P:proteolysis"/>
    <property type="evidence" value="ECO:0007669"/>
    <property type="project" value="UniProtKB-KW"/>
</dbReference>
<comment type="caution">
    <text evidence="15">The sequence shown here is derived from an EMBL/GenBank/DDBJ whole genome shotgun (WGS) entry which is preliminary data.</text>
</comment>
<dbReference type="Gene3D" id="2.60.40.1910">
    <property type="match status" value="1"/>
</dbReference>
<dbReference type="InterPro" id="IPR042097">
    <property type="entry name" value="Aminopeptidase_N-like_N_sf"/>
</dbReference>
<dbReference type="GO" id="GO:0043171">
    <property type="term" value="P:peptide catabolic process"/>
    <property type="evidence" value="ECO:0007669"/>
    <property type="project" value="TreeGrafter"/>
</dbReference>
<keyword evidence="4 9" id="KW-0479">Metal-binding</keyword>
<evidence type="ECO:0000256" key="7">
    <source>
        <dbReference type="ARBA" id="ARBA00023049"/>
    </source>
</evidence>
<dbReference type="CDD" id="cd09601">
    <property type="entry name" value="M1_APN-Q_like"/>
    <property type="match status" value="1"/>
</dbReference>
<dbReference type="SUPFAM" id="SSF63737">
    <property type="entry name" value="Leukotriene A4 hydrolase N-terminal domain"/>
    <property type="match status" value="1"/>
</dbReference>
<feature type="binding site" evidence="9">
    <location>
        <position position="342"/>
    </location>
    <ligand>
        <name>Zn(2+)</name>
        <dbReference type="ChEBI" id="CHEBI:29105"/>
        <note>catalytic</note>
    </ligand>
</feature>
<dbReference type="Gene3D" id="1.25.50.20">
    <property type="match status" value="1"/>
</dbReference>
<dbReference type="InterPro" id="IPR050344">
    <property type="entry name" value="Peptidase_M1_aminopeptidases"/>
</dbReference>
<accession>A0AA39QUR9</accession>